<comment type="subcellular location">
    <subcellularLocation>
        <location evidence="1">Cell outer membrane</location>
    </subcellularLocation>
</comment>
<dbReference type="InterPro" id="IPR012944">
    <property type="entry name" value="SusD_RagB_dom"/>
</dbReference>
<feature type="chain" id="PRO_5029851028" evidence="6">
    <location>
        <begin position="22"/>
        <end position="531"/>
    </location>
</feature>
<dbReference type="SUPFAM" id="SSF48452">
    <property type="entry name" value="TPR-like"/>
    <property type="match status" value="1"/>
</dbReference>
<evidence type="ECO:0000256" key="1">
    <source>
        <dbReference type="ARBA" id="ARBA00004442"/>
    </source>
</evidence>
<dbReference type="Pfam" id="PF14322">
    <property type="entry name" value="SusD-like_3"/>
    <property type="match status" value="1"/>
</dbReference>
<dbReference type="Gene3D" id="1.10.3780.10">
    <property type="entry name" value="SusD-like"/>
    <property type="match status" value="1"/>
</dbReference>
<organism evidence="9 10">
    <name type="scientific">Rudanella paleaurantiibacter</name>
    <dbReference type="NCBI Taxonomy" id="2614655"/>
    <lineage>
        <taxon>Bacteria</taxon>
        <taxon>Pseudomonadati</taxon>
        <taxon>Bacteroidota</taxon>
        <taxon>Cytophagia</taxon>
        <taxon>Cytophagales</taxon>
        <taxon>Cytophagaceae</taxon>
        <taxon>Rudanella</taxon>
    </lineage>
</organism>
<accession>A0A7J5U4W1</accession>
<dbReference type="AlphaFoldDB" id="A0A7J5U4W1"/>
<evidence type="ECO:0000256" key="4">
    <source>
        <dbReference type="ARBA" id="ARBA00023136"/>
    </source>
</evidence>
<evidence type="ECO:0000259" key="7">
    <source>
        <dbReference type="Pfam" id="PF07980"/>
    </source>
</evidence>
<feature type="signal peptide" evidence="6">
    <location>
        <begin position="1"/>
        <end position="21"/>
    </location>
</feature>
<evidence type="ECO:0000259" key="8">
    <source>
        <dbReference type="Pfam" id="PF14322"/>
    </source>
</evidence>
<evidence type="ECO:0000313" key="9">
    <source>
        <dbReference type="EMBL" id="KAB7732806.1"/>
    </source>
</evidence>
<feature type="domain" description="RagB/SusD" evidence="7">
    <location>
        <begin position="370"/>
        <end position="531"/>
    </location>
</feature>
<keyword evidence="5" id="KW-0998">Cell outer membrane</keyword>
<dbReference type="CDD" id="cd08977">
    <property type="entry name" value="SusD"/>
    <property type="match status" value="1"/>
</dbReference>
<dbReference type="EMBL" id="WELI01000001">
    <property type="protein sequence ID" value="KAB7732806.1"/>
    <property type="molecule type" value="Genomic_DNA"/>
</dbReference>
<protein>
    <submittedName>
        <fullName evidence="9">RagB/SusD family nutrient uptake outer membrane protein</fullName>
    </submittedName>
</protein>
<keyword evidence="4" id="KW-0472">Membrane</keyword>
<comment type="similarity">
    <text evidence="2">Belongs to the SusD family.</text>
</comment>
<dbReference type="InterPro" id="IPR033985">
    <property type="entry name" value="SusD-like_N"/>
</dbReference>
<reference evidence="9 10" key="1">
    <citation type="submission" date="2019-10" db="EMBL/GenBank/DDBJ databases">
        <title>Rudanella paleaurantiibacter sp. nov., isolated from sludge.</title>
        <authorList>
            <person name="Xu S.Q."/>
        </authorList>
    </citation>
    <scope>NUCLEOTIDE SEQUENCE [LARGE SCALE GENOMIC DNA]</scope>
    <source>
        <strain evidence="9 10">HX-22-17</strain>
    </source>
</reference>
<evidence type="ECO:0000256" key="2">
    <source>
        <dbReference type="ARBA" id="ARBA00006275"/>
    </source>
</evidence>
<evidence type="ECO:0000256" key="5">
    <source>
        <dbReference type="ARBA" id="ARBA00023237"/>
    </source>
</evidence>
<comment type="caution">
    <text evidence="9">The sequence shown here is derived from an EMBL/GenBank/DDBJ whole genome shotgun (WGS) entry which is preliminary data.</text>
</comment>
<dbReference type="Gene3D" id="1.25.40.10">
    <property type="entry name" value="Tetratricopeptide repeat domain"/>
    <property type="match status" value="1"/>
</dbReference>
<gene>
    <name evidence="9" type="ORF">F5984_02315</name>
</gene>
<dbReference type="PROSITE" id="PS51257">
    <property type="entry name" value="PROKAR_LIPOPROTEIN"/>
    <property type="match status" value="1"/>
</dbReference>
<dbReference type="GO" id="GO:0009279">
    <property type="term" value="C:cell outer membrane"/>
    <property type="evidence" value="ECO:0007669"/>
    <property type="project" value="UniProtKB-SubCell"/>
</dbReference>
<dbReference type="Proteomes" id="UP000488299">
    <property type="component" value="Unassembled WGS sequence"/>
</dbReference>
<evidence type="ECO:0000313" key="10">
    <source>
        <dbReference type="Proteomes" id="UP000488299"/>
    </source>
</evidence>
<proteinExistence type="inferred from homology"/>
<dbReference type="RefSeq" id="WP_152122416.1">
    <property type="nucleotide sequence ID" value="NZ_WELI01000001.1"/>
</dbReference>
<dbReference type="InterPro" id="IPR011990">
    <property type="entry name" value="TPR-like_helical_dom_sf"/>
</dbReference>
<feature type="domain" description="SusD-like N-terminal" evidence="8">
    <location>
        <begin position="107"/>
        <end position="246"/>
    </location>
</feature>
<keyword evidence="10" id="KW-1185">Reference proteome</keyword>
<dbReference type="Gene3D" id="1.25.40.390">
    <property type="match status" value="1"/>
</dbReference>
<dbReference type="Pfam" id="PF07980">
    <property type="entry name" value="SusD_RagB"/>
    <property type="match status" value="1"/>
</dbReference>
<keyword evidence="3 6" id="KW-0732">Signal</keyword>
<evidence type="ECO:0000256" key="6">
    <source>
        <dbReference type="SAM" id="SignalP"/>
    </source>
</evidence>
<name>A0A7J5U4W1_9BACT</name>
<sequence>MKPIHKIATLFALTTALTVSSCVNDLDREPKFDVTSASVYADPANYKAVLAKLYAVMSVSGQQGPSGKPDISGIDEGTSNYMRLLWKLQELPTDEAVIGWNDQTIQDFHAMRWTSSDGFVTAMYNRIFYLVAACNEFIRETGDDRLATRNITGDAATNARTYRAEARFLRALAYYHAIDMFGNVPFVTEADAPGSFLPRQATRQELFNYVESELKALETELSAPRQAEYGRADQAAVWTLLAKLYLNAQVYTGTARWNDVITYTSKVIGANAYTLESTYGNLFLADNNTSRETILPVTFDGLNTKTYGGMTFLIHASIGGSMPVREFGVNSGWAGLRTTSALVGQFTDPSGRTDKRAMFYSQGQTLEIADITRFTDGYAVTKYKNVTRAGQAGKDPAGDFVDTDFPLFRLADVYLMYAEAVVRGGTGGSAANALNYVNLLRQRAYGGTTGNIITAQLTTDFILAERARELYWEGTRRTDLIRFNRFTEGTYLWPWKGGIAPGRAVEAFRTLYPIPATDLVANPNLKQNTGY</sequence>
<evidence type="ECO:0000256" key="3">
    <source>
        <dbReference type="ARBA" id="ARBA00022729"/>
    </source>
</evidence>